<evidence type="ECO:0000313" key="3">
    <source>
        <dbReference type="Proteomes" id="UP000767854"/>
    </source>
</evidence>
<dbReference type="EMBL" id="JAFBDT010000009">
    <property type="protein sequence ID" value="MBM7561911.1"/>
    <property type="molecule type" value="Genomic_DNA"/>
</dbReference>
<keyword evidence="3" id="KW-1185">Reference proteome</keyword>
<evidence type="ECO:0000259" key="1">
    <source>
        <dbReference type="Pfam" id="PF22636"/>
    </source>
</evidence>
<dbReference type="PANTHER" id="PTHR36934:SF1">
    <property type="entry name" value="THIOESTERASE DOMAIN-CONTAINING PROTEIN"/>
    <property type="match status" value="1"/>
</dbReference>
<dbReference type="InterPro" id="IPR029069">
    <property type="entry name" value="HotDog_dom_sf"/>
</dbReference>
<dbReference type="PANTHER" id="PTHR36934">
    <property type="entry name" value="BLR0278 PROTEIN"/>
    <property type="match status" value="1"/>
</dbReference>
<dbReference type="Proteomes" id="UP000767854">
    <property type="component" value="Unassembled WGS sequence"/>
</dbReference>
<protein>
    <submittedName>
        <fullName evidence="2">Thioesterase</fullName>
    </submittedName>
</protein>
<dbReference type="Pfam" id="PF22636">
    <property type="entry name" value="FlK"/>
    <property type="match status" value="1"/>
</dbReference>
<dbReference type="InterPro" id="IPR025540">
    <property type="entry name" value="FlK"/>
</dbReference>
<comment type="caution">
    <text evidence="2">The sequence shown here is derived from an EMBL/GenBank/DDBJ whole genome shotgun (WGS) entry which is preliminary data.</text>
</comment>
<gene>
    <name evidence="2" type="ORF">JOC49_001452</name>
</gene>
<dbReference type="InterPro" id="IPR054485">
    <property type="entry name" value="FlK-like_dom"/>
</dbReference>
<evidence type="ECO:0000313" key="2">
    <source>
        <dbReference type="EMBL" id="MBM7561911.1"/>
    </source>
</evidence>
<feature type="domain" description="Fluoroacetyl-CoA-specific thioesterase-like" evidence="1">
    <location>
        <begin position="13"/>
        <end position="112"/>
    </location>
</feature>
<proteinExistence type="predicted"/>
<dbReference type="RefSeq" id="WP_243423632.1">
    <property type="nucleotide sequence ID" value="NZ_JAFBDT010000009.1"/>
</dbReference>
<dbReference type="PIRSF" id="PIRSF014972">
    <property type="entry name" value="FlK"/>
    <property type="match status" value="1"/>
</dbReference>
<sequence length="126" mass="13950">MEKGNQYESVLIVEEKHTAKAFGSGDLYVFSTPMMVALMENAAMKSAELGGYATVGTSLNVKHIAATPMGHKVRAIAELIEIEGKKLVFRVTAFDEKEKIGEGVHERFIIDVEKFMKKVGMKTRTL</sequence>
<dbReference type="SUPFAM" id="SSF54637">
    <property type="entry name" value="Thioesterase/thiol ester dehydrase-isomerase"/>
    <property type="match status" value="1"/>
</dbReference>
<organism evidence="2 3">
    <name type="scientific">Fusibacter tunisiensis</name>
    <dbReference type="NCBI Taxonomy" id="1008308"/>
    <lineage>
        <taxon>Bacteria</taxon>
        <taxon>Bacillati</taxon>
        <taxon>Bacillota</taxon>
        <taxon>Clostridia</taxon>
        <taxon>Eubacteriales</taxon>
        <taxon>Eubacteriales Family XII. Incertae Sedis</taxon>
        <taxon>Fusibacter</taxon>
    </lineage>
</organism>
<dbReference type="Gene3D" id="3.10.129.10">
    <property type="entry name" value="Hotdog Thioesterase"/>
    <property type="match status" value="1"/>
</dbReference>
<reference evidence="2 3" key="1">
    <citation type="submission" date="2021-01" db="EMBL/GenBank/DDBJ databases">
        <title>Genomic Encyclopedia of Type Strains, Phase IV (KMG-IV): sequencing the most valuable type-strain genomes for metagenomic binning, comparative biology and taxonomic classification.</title>
        <authorList>
            <person name="Goeker M."/>
        </authorList>
    </citation>
    <scope>NUCLEOTIDE SEQUENCE [LARGE SCALE GENOMIC DNA]</scope>
    <source>
        <strain evidence="2 3">DSM 24436</strain>
    </source>
</reference>
<accession>A0ABS2MR61</accession>
<name>A0ABS2MR61_9FIRM</name>